<dbReference type="SUPFAM" id="SSF160369">
    <property type="entry name" value="Ribosomal protein L10-like"/>
    <property type="match status" value="1"/>
</dbReference>
<organism evidence="8 9">
    <name type="scientific">Dietzia psychralcaliphila</name>
    <dbReference type="NCBI Taxonomy" id="139021"/>
    <lineage>
        <taxon>Bacteria</taxon>
        <taxon>Bacillati</taxon>
        <taxon>Actinomycetota</taxon>
        <taxon>Actinomycetes</taxon>
        <taxon>Mycobacteriales</taxon>
        <taxon>Dietziaceae</taxon>
        <taxon>Dietzia</taxon>
    </lineage>
</organism>
<dbReference type="InterPro" id="IPR022973">
    <property type="entry name" value="Ribosomal_uL10_bac"/>
</dbReference>
<dbReference type="HAMAP" id="MF_00362">
    <property type="entry name" value="Ribosomal_uL10"/>
    <property type="match status" value="1"/>
</dbReference>
<comment type="subunit">
    <text evidence="5 7">Part of the ribosomal stalk of the 50S ribosomal subunit. The N-terminus interacts with L11 and the large rRNA to form the base of the stalk. The C-terminus forms an elongated spine to which L12 dimers bind in a sequential fashion forming a multimeric L10(L12)X complex.</text>
</comment>
<evidence type="ECO:0000256" key="6">
    <source>
        <dbReference type="ARBA" id="ARBA00035202"/>
    </source>
</evidence>
<keyword evidence="9" id="KW-1185">Reference proteome</keyword>
<sequence>MAKPAKVQAVEEIKEHFQNSTTAVVTEYRGLSVPQVTALRKALGDSATYTVAKNTLVKRAAKEAGVEGLDDLLTGPTAIAFVTGEVVDAAKALKTFTKDNKALIVKGGVMDGATLSAAELDKIAELESREVLLAKMAGALKGNQAKAAGLFNAPASQLARLFAALEDKKN</sequence>
<dbReference type="GO" id="GO:0003735">
    <property type="term" value="F:structural constituent of ribosome"/>
    <property type="evidence" value="ECO:0007669"/>
    <property type="project" value="InterPro"/>
</dbReference>
<evidence type="ECO:0000256" key="3">
    <source>
        <dbReference type="ARBA" id="ARBA00022980"/>
    </source>
</evidence>
<keyword evidence="3 7" id="KW-0689">Ribosomal protein</keyword>
<comment type="similarity">
    <text evidence="2 7">Belongs to the universal ribosomal protein uL10 family.</text>
</comment>
<evidence type="ECO:0000256" key="4">
    <source>
        <dbReference type="ARBA" id="ARBA00023274"/>
    </source>
</evidence>
<dbReference type="GO" id="GO:0070180">
    <property type="term" value="F:large ribosomal subunit rRNA binding"/>
    <property type="evidence" value="ECO:0007669"/>
    <property type="project" value="UniProtKB-UniRule"/>
</dbReference>
<dbReference type="GO" id="GO:0006412">
    <property type="term" value="P:translation"/>
    <property type="evidence" value="ECO:0007669"/>
    <property type="project" value="UniProtKB-UniRule"/>
</dbReference>
<evidence type="ECO:0000256" key="2">
    <source>
        <dbReference type="ARBA" id="ARBA00008889"/>
    </source>
</evidence>
<evidence type="ECO:0000313" key="8">
    <source>
        <dbReference type="EMBL" id="AWH96230.1"/>
    </source>
</evidence>
<dbReference type="RefSeq" id="WP_107746165.1">
    <property type="nucleotide sequence ID" value="NZ_CP015453.1"/>
</dbReference>
<dbReference type="Gene3D" id="3.30.70.1730">
    <property type="match status" value="1"/>
</dbReference>
<dbReference type="KEGG" id="dpc:A6048_12760"/>
<dbReference type="Gene3D" id="6.10.250.290">
    <property type="match status" value="1"/>
</dbReference>
<gene>
    <name evidence="7" type="primary">rplJ</name>
    <name evidence="8" type="ORF">A6048_12760</name>
</gene>
<dbReference type="NCBIfam" id="NF000955">
    <property type="entry name" value="PRK00099.1-1"/>
    <property type="match status" value="1"/>
</dbReference>
<evidence type="ECO:0000256" key="1">
    <source>
        <dbReference type="ARBA" id="ARBA00002633"/>
    </source>
</evidence>
<reference evidence="8 9" key="1">
    <citation type="submission" date="2016-04" db="EMBL/GenBank/DDBJ databases">
        <title>Complete genome sequence of the haloalkaliphilic hydrocarbon-degrading bacterium Dietzia psychralcaliphila ILA-1T, isolated from a drain of a fish product-processing plant.</title>
        <authorList>
            <person name="Zhao J."/>
            <person name="Hu B."/>
            <person name="Geng S."/>
            <person name="Nie Y."/>
            <person name="Tang Y."/>
        </authorList>
    </citation>
    <scope>NUCLEOTIDE SEQUENCE [LARGE SCALE GENOMIC DNA]</scope>
    <source>
        <strain evidence="8 9">ILA-1</strain>
    </source>
</reference>
<proteinExistence type="inferred from homology"/>
<dbReference type="Pfam" id="PF00466">
    <property type="entry name" value="Ribosomal_L10"/>
    <property type="match status" value="1"/>
</dbReference>
<dbReference type="InterPro" id="IPR043141">
    <property type="entry name" value="Ribosomal_uL10-like_sf"/>
</dbReference>
<keyword evidence="7" id="KW-0699">rRNA-binding</keyword>
<dbReference type="Proteomes" id="UP000244903">
    <property type="component" value="Chromosome"/>
</dbReference>
<protein>
    <recommendedName>
        <fullName evidence="6 7">Large ribosomal subunit protein uL10</fullName>
    </recommendedName>
</protein>
<keyword evidence="4 7" id="KW-0687">Ribonucleoprotein</keyword>
<comment type="function">
    <text evidence="1 7">Forms part of the ribosomal stalk, playing a central role in the interaction of the ribosome with GTP-bound translation factors.</text>
</comment>
<dbReference type="AlphaFoldDB" id="A0AAD0JQV9"/>
<dbReference type="InterPro" id="IPR001790">
    <property type="entry name" value="Ribosomal_uL10"/>
</dbReference>
<evidence type="ECO:0000256" key="5">
    <source>
        <dbReference type="ARBA" id="ARBA00026025"/>
    </source>
</evidence>
<keyword evidence="7" id="KW-0694">RNA-binding</keyword>
<evidence type="ECO:0000256" key="7">
    <source>
        <dbReference type="HAMAP-Rule" id="MF_00362"/>
    </source>
</evidence>
<accession>A0AAD0JQV9</accession>
<name>A0AAD0JQV9_9ACTN</name>
<dbReference type="InterPro" id="IPR002363">
    <property type="entry name" value="Ribosomal_uL10_CS_bac"/>
</dbReference>
<dbReference type="EMBL" id="CP015453">
    <property type="protein sequence ID" value="AWH96230.1"/>
    <property type="molecule type" value="Genomic_DNA"/>
</dbReference>
<evidence type="ECO:0000313" key="9">
    <source>
        <dbReference type="Proteomes" id="UP000244903"/>
    </source>
</evidence>
<dbReference type="GO" id="GO:0015934">
    <property type="term" value="C:large ribosomal subunit"/>
    <property type="evidence" value="ECO:0007669"/>
    <property type="project" value="InterPro"/>
</dbReference>
<dbReference type="PROSITE" id="PS01109">
    <property type="entry name" value="RIBOSOMAL_L10"/>
    <property type="match status" value="1"/>
</dbReference>
<dbReference type="PANTHER" id="PTHR11560">
    <property type="entry name" value="39S RIBOSOMAL PROTEIN L10, MITOCHONDRIAL"/>
    <property type="match status" value="1"/>
</dbReference>
<dbReference type="CDD" id="cd05797">
    <property type="entry name" value="Ribosomal_L10"/>
    <property type="match status" value="1"/>
</dbReference>
<dbReference type="InterPro" id="IPR047865">
    <property type="entry name" value="Ribosomal_uL10_bac_type"/>
</dbReference>